<feature type="transmembrane region" description="Helical" evidence="1">
    <location>
        <begin position="40"/>
        <end position="60"/>
    </location>
</feature>
<evidence type="ECO:0000256" key="1">
    <source>
        <dbReference type="SAM" id="Phobius"/>
    </source>
</evidence>
<dbReference type="PATRIC" id="fig|1423804.4.peg.2547"/>
<keyword evidence="3" id="KW-1185">Reference proteome</keyword>
<organism evidence="2 3">
    <name type="scientific">Secundilactobacillus similis DSM 23365 = JCM 2765</name>
    <dbReference type="NCBI Taxonomy" id="1423804"/>
    <lineage>
        <taxon>Bacteria</taxon>
        <taxon>Bacillati</taxon>
        <taxon>Bacillota</taxon>
        <taxon>Bacilli</taxon>
        <taxon>Lactobacillales</taxon>
        <taxon>Lactobacillaceae</taxon>
        <taxon>Secundilactobacillus</taxon>
    </lineage>
</organism>
<dbReference type="AlphaFoldDB" id="A0A0R2FDN4"/>
<dbReference type="Proteomes" id="UP000051442">
    <property type="component" value="Unassembled WGS sequence"/>
</dbReference>
<accession>A0A0R2FDN4</accession>
<keyword evidence="1" id="KW-0812">Transmembrane</keyword>
<sequence>MSTKNNQMMAATKTFLAIGIKTSATMFHKHQLLCLGSPTVTNFPTSLILSCIIIMVYAIYEFGQSLENVGAT</sequence>
<protein>
    <submittedName>
        <fullName evidence="2">Uncharacterized protein</fullName>
    </submittedName>
</protein>
<keyword evidence="1" id="KW-0472">Membrane</keyword>
<reference evidence="2 3" key="1">
    <citation type="journal article" date="2015" name="Genome Announc.">
        <title>Expanding the biotechnology potential of lactobacilli through comparative genomics of 213 strains and associated genera.</title>
        <authorList>
            <person name="Sun Z."/>
            <person name="Harris H.M."/>
            <person name="McCann A."/>
            <person name="Guo C."/>
            <person name="Argimon S."/>
            <person name="Zhang W."/>
            <person name="Yang X."/>
            <person name="Jeffery I.B."/>
            <person name="Cooney J.C."/>
            <person name="Kagawa T.F."/>
            <person name="Liu W."/>
            <person name="Song Y."/>
            <person name="Salvetti E."/>
            <person name="Wrobel A."/>
            <person name="Rasinkangas P."/>
            <person name="Parkhill J."/>
            <person name="Rea M.C."/>
            <person name="O'Sullivan O."/>
            <person name="Ritari J."/>
            <person name="Douillard F.P."/>
            <person name="Paul Ross R."/>
            <person name="Yang R."/>
            <person name="Briner A.E."/>
            <person name="Felis G.E."/>
            <person name="de Vos W.M."/>
            <person name="Barrangou R."/>
            <person name="Klaenhammer T.R."/>
            <person name="Caufield P.W."/>
            <person name="Cui Y."/>
            <person name="Zhang H."/>
            <person name="O'Toole P.W."/>
        </authorList>
    </citation>
    <scope>NUCLEOTIDE SEQUENCE [LARGE SCALE GENOMIC DNA]</scope>
    <source>
        <strain evidence="2 3">DSM 23365</strain>
    </source>
</reference>
<name>A0A0R2FDN4_9LACO</name>
<evidence type="ECO:0000313" key="2">
    <source>
        <dbReference type="EMBL" id="KRN26286.1"/>
    </source>
</evidence>
<gene>
    <name evidence="2" type="ORF">FD14_GL002354</name>
</gene>
<proteinExistence type="predicted"/>
<dbReference type="EMBL" id="AYZM01000038">
    <property type="protein sequence ID" value="KRN26286.1"/>
    <property type="molecule type" value="Genomic_DNA"/>
</dbReference>
<evidence type="ECO:0000313" key="3">
    <source>
        <dbReference type="Proteomes" id="UP000051442"/>
    </source>
</evidence>
<comment type="caution">
    <text evidence="2">The sequence shown here is derived from an EMBL/GenBank/DDBJ whole genome shotgun (WGS) entry which is preliminary data.</text>
</comment>
<keyword evidence="1" id="KW-1133">Transmembrane helix</keyword>